<keyword evidence="4" id="KW-1185">Reference proteome</keyword>
<protein>
    <recommendedName>
        <fullName evidence="2">ATPase AAA-type core domain-containing protein</fullName>
    </recommendedName>
</protein>
<dbReference type="InterPro" id="IPR027417">
    <property type="entry name" value="P-loop_NTPase"/>
</dbReference>
<evidence type="ECO:0000313" key="4">
    <source>
        <dbReference type="Proteomes" id="UP001480595"/>
    </source>
</evidence>
<dbReference type="InterPro" id="IPR003959">
    <property type="entry name" value="ATPase_AAA_core"/>
</dbReference>
<dbReference type="Proteomes" id="UP001480595">
    <property type="component" value="Unassembled WGS sequence"/>
</dbReference>
<name>A0ABR1WR43_9PEZI</name>
<comment type="caution">
    <text evidence="3">The sequence shown here is derived from an EMBL/GenBank/DDBJ whole genome shotgun (WGS) entry which is preliminary data.</text>
</comment>
<feature type="domain" description="ATPase AAA-type core" evidence="2">
    <location>
        <begin position="272"/>
        <end position="346"/>
    </location>
</feature>
<dbReference type="Gene3D" id="3.40.50.300">
    <property type="entry name" value="P-loop containing nucleotide triphosphate hydrolases"/>
    <property type="match status" value="1"/>
</dbReference>
<dbReference type="EMBL" id="JAQQWL010000002">
    <property type="protein sequence ID" value="KAK8086012.1"/>
    <property type="molecule type" value="Genomic_DNA"/>
</dbReference>
<accession>A0ABR1WR43</accession>
<dbReference type="PANTHER" id="PTHR23076:SF97">
    <property type="entry name" value="ATP-DEPENDENT ZINC METALLOPROTEASE YME1L1"/>
    <property type="match status" value="1"/>
</dbReference>
<reference evidence="3 4" key="1">
    <citation type="submission" date="2023-01" db="EMBL/GenBank/DDBJ databases">
        <title>Analysis of 21 Apiospora genomes using comparative genomics revels a genus with tremendous synthesis potential of carbohydrate active enzymes and secondary metabolites.</title>
        <authorList>
            <person name="Sorensen T."/>
        </authorList>
    </citation>
    <scope>NUCLEOTIDE SEQUENCE [LARGE SCALE GENOMIC DNA]</scope>
    <source>
        <strain evidence="3 4">CBS 135458</strain>
    </source>
</reference>
<dbReference type="Pfam" id="PF00004">
    <property type="entry name" value="AAA"/>
    <property type="match status" value="1"/>
</dbReference>
<proteinExistence type="predicted"/>
<dbReference type="GeneID" id="92085458"/>
<feature type="region of interest" description="Disordered" evidence="1">
    <location>
        <begin position="1"/>
        <end position="25"/>
    </location>
</feature>
<evidence type="ECO:0000313" key="3">
    <source>
        <dbReference type="EMBL" id="KAK8086012.1"/>
    </source>
</evidence>
<dbReference type="CDD" id="cd19481">
    <property type="entry name" value="RecA-like_protease"/>
    <property type="match status" value="1"/>
</dbReference>
<dbReference type="PANTHER" id="PTHR23076">
    <property type="entry name" value="METALLOPROTEASE M41 FTSH"/>
    <property type="match status" value="1"/>
</dbReference>
<dbReference type="SUPFAM" id="SSF52540">
    <property type="entry name" value="P-loop containing nucleoside triphosphate hydrolases"/>
    <property type="match status" value="1"/>
</dbReference>
<evidence type="ECO:0000256" key="1">
    <source>
        <dbReference type="SAM" id="MobiDB-lite"/>
    </source>
</evidence>
<dbReference type="RefSeq" id="XP_066720536.1">
    <property type="nucleotide sequence ID" value="XM_066852395.1"/>
</dbReference>
<gene>
    <name evidence="3" type="ORF">PG994_000986</name>
</gene>
<sequence length="532" mass="59625">MGSPLDDFTFINTSPGDEEVAEANGVGGPPQLSWRHRELTSAKVPDFHVQFLAELRAQHPELIVTGVPAGNVSLLRFAAAGRAKAILDLMDPLSLPVSERLFVNPPRYDGGHGEASLTEIRSYSKYEYFWGIESFILYTVQYGGFNMQYVLARPRPGEGPRNSISSGITDKLLHAIWGWMVSDQQLVWVYEVMRGWSASKNLWLQVEKTTWSNVILDPATKQELLHIADRFFDSRNTVSLKAFMNSLVTGRDPKDRIPCLYVKSAGMMPGLGAIFEFARRMAPCLLVFEDVETIVTSRTRSSFLNEVDGLENNDGILMIATTNFLDRLDPGLSRRPSRFDRKYSFPEPSLDQRVLYCQYWHGKLKESPAVEFPKHLCRPIARITGDFSFAYMQEAFVATLLTLARGDGGNATACPVGGDEGGGEDDKDDPEQYEFFRVIKKHIKTLRDDMGSSSFSADDYYYDEMKTMAERGTAPPPDKAVRNAAIWAPGVGWRFGDALPTGAPHEALSHYVRQDEPARVMDLTDRPHGLSW</sequence>
<evidence type="ECO:0000259" key="2">
    <source>
        <dbReference type="Pfam" id="PF00004"/>
    </source>
</evidence>
<organism evidence="3 4">
    <name type="scientific">Apiospora phragmitis</name>
    <dbReference type="NCBI Taxonomy" id="2905665"/>
    <lineage>
        <taxon>Eukaryota</taxon>
        <taxon>Fungi</taxon>
        <taxon>Dikarya</taxon>
        <taxon>Ascomycota</taxon>
        <taxon>Pezizomycotina</taxon>
        <taxon>Sordariomycetes</taxon>
        <taxon>Xylariomycetidae</taxon>
        <taxon>Amphisphaeriales</taxon>
        <taxon>Apiosporaceae</taxon>
        <taxon>Apiospora</taxon>
    </lineage>
</organism>